<accession>A0A6J5MEP0</accession>
<organism evidence="3">
    <name type="scientific">uncultured Caudovirales phage</name>
    <dbReference type="NCBI Taxonomy" id="2100421"/>
    <lineage>
        <taxon>Viruses</taxon>
        <taxon>Duplodnaviria</taxon>
        <taxon>Heunggongvirae</taxon>
        <taxon>Uroviricota</taxon>
        <taxon>Caudoviricetes</taxon>
        <taxon>Peduoviridae</taxon>
        <taxon>Maltschvirus</taxon>
        <taxon>Maltschvirus maltsch</taxon>
    </lineage>
</organism>
<reference evidence="3" key="1">
    <citation type="submission" date="2020-04" db="EMBL/GenBank/DDBJ databases">
        <authorList>
            <person name="Chiriac C."/>
            <person name="Salcher M."/>
            <person name="Ghai R."/>
            <person name="Kavagutti S V."/>
        </authorList>
    </citation>
    <scope>NUCLEOTIDE SEQUENCE</scope>
</reference>
<evidence type="ECO:0000313" key="3">
    <source>
        <dbReference type="EMBL" id="CAB4144651.1"/>
    </source>
</evidence>
<gene>
    <name evidence="4" type="ORF">UFOVP1200_15</name>
    <name evidence="3" type="ORF">UFOVP469_42</name>
</gene>
<evidence type="ECO:0000259" key="2">
    <source>
        <dbReference type="Pfam" id="PF12705"/>
    </source>
</evidence>
<proteinExistence type="predicted"/>
<feature type="region of interest" description="Disordered" evidence="1">
    <location>
        <begin position="231"/>
        <end position="252"/>
    </location>
</feature>
<dbReference type="EMBL" id="LR796428">
    <property type="protein sequence ID" value="CAB4144651.1"/>
    <property type="molecule type" value="Genomic_DNA"/>
</dbReference>
<sequence>MTDRVIRPSSLTTAADCTRRWAAHNLAEMVLSAGYTLQPARMTHVGAAVGSGIHAAALYTLGEKKDHGTLGNASEAEDRAVAEFDARAEYGLDWDETTAGLSVAKQQIARMTGSFRRHLGPVLEPMVVEVRFDADLGGGWRLSGQPDVMTGDPGTTIRDLKTGVRRRMNAMQYGAYAMLIEAHGHDVVAITEDYIPRVKVKAEQPPPLSVVIPVKDAALEAIEAIDDIRRSTDEFERRTKDPQGRPPHTAYRANPASALCSARWCRAWGTSFCTAHKSEEPR</sequence>
<name>A0A6J5MEP0_9CAUD</name>
<dbReference type="Pfam" id="PF12705">
    <property type="entry name" value="PDDEXK_1"/>
    <property type="match status" value="1"/>
</dbReference>
<feature type="domain" description="PD-(D/E)XK endonuclease-like" evidence="2">
    <location>
        <begin position="8"/>
        <end position="192"/>
    </location>
</feature>
<evidence type="ECO:0000313" key="4">
    <source>
        <dbReference type="EMBL" id="CAB4189753.1"/>
    </source>
</evidence>
<protein>
    <submittedName>
        <fullName evidence="3">PD-(D/E)XK nuclease superfamily</fullName>
    </submittedName>
</protein>
<evidence type="ECO:0000256" key="1">
    <source>
        <dbReference type="SAM" id="MobiDB-lite"/>
    </source>
</evidence>
<dbReference type="InterPro" id="IPR038726">
    <property type="entry name" value="PDDEXK_AddAB-type"/>
</dbReference>
<dbReference type="EMBL" id="LR797153">
    <property type="protein sequence ID" value="CAB4189753.1"/>
    <property type="molecule type" value="Genomic_DNA"/>
</dbReference>
<feature type="compositionally biased region" description="Basic and acidic residues" evidence="1">
    <location>
        <begin position="231"/>
        <end position="243"/>
    </location>
</feature>